<dbReference type="InterPro" id="IPR026590">
    <property type="entry name" value="Ssirtuin_cat_dom"/>
</dbReference>
<organism evidence="6 7">
    <name type="scientific">Brevibacterium samyangense</name>
    <dbReference type="NCBI Taxonomy" id="366888"/>
    <lineage>
        <taxon>Bacteria</taxon>
        <taxon>Bacillati</taxon>
        <taxon>Actinomycetota</taxon>
        <taxon>Actinomycetes</taxon>
        <taxon>Micrococcales</taxon>
        <taxon>Brevibacteriaceae</taxon>
        <taxon>Brevibacterium</taxon>
    </lineage>
</organism>
<dbReference type="InterPro" id="IPR029035">
    <property type="entry name" value="DHS-like_NAD/FAD-binding_dom"/>
</dbReference>
<accession>A0ABN2T5E0</accession>
<sequence length="307" mass="32891">MPIITDPLRGRVRPTPSHSDEEIVRALGGPRDWTVLTGAGLSTDSGIPDYRGPAAPPRRPMTVQTFLSGPAQRSRYWARSWLGWSHMDMARPNAGHRALARLQPHGIITQNVDGLHEDAGSDPVIDLHGRLNRVICLQCGELYDRDLVQAHLTRLNPDFLTDLEVDPADIETAPDGDVDLEATAGFRVWDCPACGGLLKPDVVYFGESVPAVRTQGAVDLVDSASGLLVMGTSLAVMSGLRFVKHARKHGKPVVIVTDGPTRGDEYADYRSVTRVGDFLAAWERALLGGTATVPGGVVSGGVPTAAV</sequence>
<dbReference type="Proteomes" id="UP001500755">
    <property type="component" value="Unassembled WGS sequence"/>
</dbReference>
<dbReference type="PROSITE" id="PS50305">
    <property type="entry name" value="SIRTUIN"/>
    <property type="match status" value="1"/>
</dbReference>
<evidence type="ECO:0000256" key="4">
    <source>
        <dbReference type="PROSITE-ProRule" id="PRU00236"/>
    </source>
</evidence>
<evidence type="ECO:0000256" key="2">
    <source>
        <dbReference type="ARBA" id="ARBA00022679"/>
    </source>
</evidence>
<feature type="binding site" evidence="4">
    <location>
        <position position="136"/>
    </location>
    <ligand>
        <name>Zn(2+)</name>
        <dbReference type="ChEBI" id="CHEBI:29105"/>
    </ligand>
</feature>
<dbReference type="EMBL" id="BAAANO010000004">
    <property type="protein sequence ID" value="GAA1999176.1"/>
    <property type="molecule type" value="Genomic_DNA"/>
</dbReference>
<dbReference type="InterPro" id="IPR003000">
    <property type="entry name" value="Sirtuin"/>
</dbReference>
<dbReference type="InterPro" id="IPR050134">
    <property type="entry name" value="NAD-dep_sirtuin_deacylases"/>
</dbReference>
<feature type="active site" description="Proton acceptor" evidence="4">
    <location>
        <position position="128"/>
    </location>
</feature>
<keyword evidence="4" id="KW-0862">Zinc</keyword>
<protein>
    <recommendedName>
        <fullName evidence="1">protein acetyllysine N-acetyltransferase</fullName>
        <ecNumber evidence="1">2.3.1.286</ecNumber>
    </recommendedName>
</protein>
<evidence type="ECO:0000256" key="1">
    <source>
        <dbReference type="ARBA" id="ARBA00012928"/>
    </source>
</evidence>
<feature type="binding site" evidence="4">
    <location>
        <position position="139"/>
    </location>
    <ligand>
        <name>Zn(2+)</name>
        <dbReference type="ChEBI" id="CHEBI:29105"/>
    </ligand>
</feature>
<dbReference type="RefSeq" id="WP_344306382.1">
    <property type="nucleotide sequence ID" value="NZ_BAAANO010000004.1"/>
</dbReference>
<evidence type="ECO:0000313" key="6">
    <source>
        <dbReference type="EMBL" id="GAA1999176.1"/>
    </source>
</evidence>
<feature type="binding site" evidence="4">
    <location>
        <position position="194"/>
    </location>
    <ligand>
        <name>Zn(2+)</name>
        <dbReference type="ChEBI" id="CHEBI:29105"/>
    </ligand>
</feature>
<feature type="domain" description="Deacetylase sirtuin-type" evidence="5">
    <location>
        <begin position="13"/>
        <end position="290"/>
    </location>
</feature>
<dbReference type="Pfam" id="PF02146">
    <property type="entry name" value="SIR2"/>
    <property type="match status" value="1"/>
</dbReference>
<keyword evidence="3" id="KW-0520">NAD</keyword>
<gene>
    <name evidence="6" type="ORF">GCM10009755_03290</name>
</gene>
<keyword evidence="2" id="KW-0808">Transferase</keyword>
<dbReference type="SUPFAM" id="SSF52467">
    <property type="entry name" value="DHS-like NAD/FAD-binding domain"/>
    <property type="match status" value="1"/>
</dbReference>
<evidence type="ECO:0000259" key="5">
    <source>
        <dbReference type="PROSITE" id="PS50305"/>
    </source>
</evidence>
<keyword evidence="4" id="KW-0479">Metal-binding</keyword>
<dbReference type="InterPro" id="IPR026591">
    <property type="entry name" value="Sirtuin_cat_small_dom_sf"/>
</dbReference>
<dbReference type="Gene3D" id="3.30.1600.10">
    <property type="entry name" value="SIR2/SIRT2 'Small Domain"/>
    <property type="match status" value="1"/>
</dbReference>
<dbReference type="PANTHER" id="PTHR11085">
    <property type="entry name" value="NAD-DEPENDENT PROTEIN DEACYLASE SIRTUIN-5, MITOCHONDRIAL-RELATED"/>
    <property type="match status" value="1"/>
</dbReference>
<feature type="binding site" evidence="4">
    <location>
        <position position="191"/>
    </location>
    <ligand>
        <name>Zn(2+)</name>
        <dbReference type="ChEBI" id="CHEBI:29105"/>
    </ligand>
</feature>
<evidence type="ECO:0000313" key="7">
    <source>
        <dbReference type="Proteomes" id="UP001500755"/>
    </source>
</evidence>
<dbReference type="PANTHER" id="PTHR11085:SF10">
    <property type="entry name" value="NAD-DEPENDENT PROTEIN DEACYLASE SIRTUIN-5, MITOCHONDRIAL-RELATED"/>
    <property type="match status" value="1"/>
</dbReference>
<proteinExistence type="predicted"/>
<keyword evidence="7" id="KW-1185">Reference proteome</keyword>
<dbReference type="EC" id="2.3.1.286" evidence="1"/>
<reference evidence="6 7" key="1">
    <citation type="journal article" date="2019" name="Int. J. Syst. Evol. Microbiol.">
        <title>The Global Catalogue of Microorganisms (GCM) 10K type strain sequencing project: providing services to taxonomists for standard genome sequencing and annotation.</title>
        <authorList>
            <consortium name="The Broad Institute Genomics Platform"/>
            <consortium name="The Broad Institute Genome Sequencing Center for Infectious Disease"/>
            <person name="Wu L."/>
            <person name="Ma J."/>
        </authorList>
    </citation>
    <scope>NUCLEOTIDE SEQUENCE [LARGE SCALE GENOMIC DNA]</scope>
    <source>
        <strain evidence="6 7">JCM 14546</strain>
    </source>
</reference>
<dbReference type="Gene3D" id="3.40.50.1220">
    <property type="entry name" value="TPP-binding domain"/>
    <property type="match status" value="1"/>
</dbReference>
<comment type="caution">
    <text evidence="6">The sequence shown here is derived from an EMBL/GenBank/DDBJ whole genome shotgun (WGS) entry which is preliminary data.</text>
</comment>
<name>A0ABN2T5E0_9MICO</name>
<evidence type="ECO:0000256" key="3">
    <source>
        <dbReference type="ARBA" id="ARBA00023027"/>
    </source>
</evidence>